<gene>
    <name evidence="2" type="ORF">TWF696_004558</name>
</gene>
<dbReference type="EMBL" id="JAVHNQ010000002">
    <property type="protein sequence ID" value="KAK6355461.1"/>
    <property type="molecule type" value="Genomic_DNA"/>
</dbReference>
<dbReference type="Proteomes" id="UP001375240">
    <property type="component" value="Unassembled WGS sequence"/>
</dbReference>
<comment type="caution">
    <text evidence="2">The sequence shown here is derived from an EMBL/GenBank/DDBJ whole genome shotgun (WGS) entry which is preliminary data.</text>
</comment>
<sequence length="276" mass="31630">MATKVDLVDQIELPEGIQLPEIKDAEHRNQVFTVEFHEMEQLDTLPCQPPFNGFQVNDLDEMRAEKIVVTVCRKTKGFYPRARRQLFRLYVLRITLGSKCEYMSHIGRRFHLDEGIIKHAANSQHESQLTTYMDEAVALCWIRYLKALRKQSATELVRLLRRIVMPAVDERLYAMKILDEETFVEDGEKEDDEHSSSEDEAERTDSSPDSDDERRRRAKKPAGGEGQKKRGKSGRGARSSSAAGGALESGHKSYKTKFKNNFKGKAKRSKREPESP</sequence>
<organism evidence="2 3">
    <name type="scientific">Orbilia brochopaga</name>
    <dbReference type="NCBI Taxonomy" id="3140254"/>
    <lineage>
        <taxon>Eukaryota</taxon>
        <taxon>Fungi</taxon>
        <taxon>Dikarya</taxon>
        <taxon>Ascomycota</taxon>
        <taxon>Pezizomycotina</taxon>
        <taxon>Orbiliomycetes</taxon>
        <taxon>Orbiliales</taxon>
        <taxon>Orbiliaceae</taxon>
        <taxon>Orbilia</taxon>
    </lineage>
</organism>
<evidence type="ECO:0000256" key="1">
    <source>
        <dbReference type="SAM" id="MobiDB-lite"/>
    </source>
</evidence>
<evidence type="ECO:0000313" key="3">
    <source>
        <dbReference type="Proteomes" id="UP001375240"/>
    </source>
</evidence>
<feature type="region of interest" description="Disordered" evidence="1">
    <location>
        <begin position="184"/>
        <end position="276"/>
    </location>
</feature>
<dbReference type="AlphaFoldDB" id="A0AAV9V6M8"/>
<name>A0AAV9V6M8_9PEZI</name>
<reference evidence="2 3" key="1">
    <citation type="submission" date="2019-10" db="EMBL/GenBank/DDBJ databases">
        <authorList>
            <person name="Palmer J.M."/>
        </authorList>
    </citation>
    <scope>NUCLEOTIDE SEQUENCE [LARGE SCALE GENOMIC DNA]</scope>
    <source>
        <strain evidence="2 3">TWF696</strain>
    </source>
</reference>
<protein>
    <submittedName>
        <fullName evidence="2">Uncharacterized protein</fullName>
    </submittedName>
</protein>
<accession>A0AAV9V6M8</accession>
<feature type="compositionally biased region" description="Low complexity" evidence="1">
    <location>
        <begin position="236"/>
        <end position="248"/>
    </location>
</feature>
<proteinExistence type="predicted"/>
<evidence type="ECO:0000313" key="2">
    <source>
        <dbReference type="EMBL" id="KAK6355461.1"/>
    </source>
</evidence>
<feature type="compositionally biased region" description="Basic residues" evidence="1">
    <location>
        <begin position="252"/>
        <end position="270"/>
    </location>
</feature>
<keyword evidence="3" id="KW-1185">Reference proteome</keyword>